<dbReference type="Proteomes" id="UP000887561">
    <property type="component" value="Unplaced"/>
</dbReference>
<protein>
    <submittedName>
        <fullName evidence="2">Uncharacterized protein</fullName>
    </submittedName>
</protein>
<dbReference type="AlphaFoldDB" id="A0A915MM24"/>
<evidence type="ECO:0000313" key="2">
    <source>
        <dbReference type="WBParaSite" id="scaffold4071_cov161.g7594"/>
    </source>
</evidence>
<sequence length="245" mass="28179">MPFKHIFNTKYNQHSDQQNRINLEQNLNNTGFVHQSFANEGPSSSNHNQHFQQNIHKGSSIGDMENTSKNVNLDQMYLIDQNAKSMDNFKNAAINEVARQKLIIEEILQDSQGDNENQKELLEFLKNQKSNQHFNNYFTNFGNAAINQVPNYLYSPIHDNPSTQLVQNIPNNLQQNFQTQSPPDFGQTLFEIMNDDTQNNPQLIPSMTQNSHENMLKNRQNIFNTENASTLMNQNMGGMSANEEQ</sequence>
<accession>A0A915MM24</accession>
<proteinExistence type="predicted"/>
<name>A0A915MM24_MELJA</name>
<dbReference type="WBParaSite" id="scaffold4071_cov161.g7594">
    <property type="protein sequence ID" value="scaffold4071_cov161.g7594"/>
    <property type="gene ID" value="scaffold4071_cov161.g7594"/>
</dbReference>
<organism evidence="1 2">
    <name type="scientific">Meloidogyne javanica</name>
    <name type="common">Root-knot nematode worm</name>
    <dbReference type="NCBI Taxonomy" id="6303"/>
    <lineage>
        <taxon>Eukaryota</taxon>
        <taxon>Metazoa</taxon>
        <taxon>Ecdysozoa</taxon>
        <taxon>Nematoda</taxon>
        <taxon>Chromadorea</taxon>
        <taxon>Rhabditida</taxon>
        <taxon>Tylenchina</taxon>
        <taxon>Tylenchomorpha</taxon>
        <taxon>Tylenchoidea</taxon>
        <taxon>Meloidogynidae</taxon>
        <taxon>Meloidogyninae</taxon>
        <taxon>Meloidogyne</taxon>
        <taxon>Meloidogyne incognita group</taxon>
    </lineage>
</organism>
<keyword evidence="1" id="KW-1185">Reference proteome</keyword>
<reference evidence="2" key="1">
    <citation type="submission" date="2022-11" db="UniProtKB">
        <authorList>
            <consortium name="WormBaseParasite"/>
        </authorList>
    </citation>
    <scope>IDENTIFICATION</scope>
</reference>
<evidence type="ECO:0000313" key="1">
    <source>
        <dbReference type="Proteomes" id="UP000887561"/>
    </source>
</evidence>